<dbReference type="RefSeq" id="WP_092422567.1">
    <property type="nucleotide sequence ID" value="NZ_FPCK01000001.1"/>
</dbReference>
<evidence type="ECO:0000313" key="1">
    <source>
        <dbReference type="EMBL" id="SFV31474.1"/>
    </source>
</evidence>
<evidence type="ECO:0000313" key="2">
    <source>
        <dbReference type="Proteomes" id="UP000199074"/>
    </source>
</evidence>
<dbReference type="Proteomes" id="UP000199074">
    <property type="component" value="Unassembled WGS sequence"/>
</dbReference>
<dbReference type="AlphaFoldDB" id="A0A1I7N9W9"/>
<reference evidence="1 2" key="1">
    <citation type="submission" date="2016-10" db="EMBL/GenBank/DDBJ databases">
        <authorList>
            <person name="de Groot N.N."/>
        </authorList>
    </citation>
    <scope>NUCLEOTIDE SEQUENCE [LARGE SCALE GENOMIC DNA]</scope>
    <source>
        <strain evidence="1 2">IPL20</strain>
    </source>
</reference>
<keyword evidence="2" id="KW-1185">Reference proteome</keyword>
<sequence>MVLTFPESALLEARTVFTLINADADEDDAEITDPQEIAELFAAIAAVAIETIGAGQVRELFEAVVEQEGRDPN</sequence>
<dbReference type="STRING" id="429728.SAMN05216456_1352"/>
<protein>
    <submittedName>
        <fullName evidence="1">Uncharacterized protein</fullName>
    </submittedName>
</protein>
<organism evidence="1 2">
    <name type="scientific">Devosia crocina</name>
    <dbReference type="NCBI Taxonomy" id="429728"/>
    <lineage>
        <taxon>Bacteria</taxon>
        <taxon>Pseudomonadati</taxon>
        <taxon>Pseudomonadota</taxon>
        <taxon>Alphaproteobacteria</taxon>
        <taxon>Hyphomicrobiales</taxon>
        <taxon>Devosiaceae</taxon>
        <taxon>Devosia</taxon>
    </lineage>
</organism>
<accession>A0A1I7N9W9</accession>
<name>A0A1I7N9W9_9HYPH</name>
<dbReference type="EMBL" id="FPCK01000001">
    <property type="protein sequence ID" value="SFV31474.1"/>
    <property type="molecule type" value="Genomic_DNA"/>
</dbReference>
<gene>
    <name evidence="1" type="ORF">SAMN05216456_1352</name>
</gene>
<proteinExistence type="predicted"/>